<dbReference type="EC" id="2.7.13.3" evidence="2"/>
<name>A0A839GPM3_9BACT</name>
<dbReference type="Pfam" id="PF02518">
    <property type="entry name" value="HATPase_c"/>
    <property type="match status" value="1"/>
</dbReference>
<comment type="catalytic activity">
    <reaction evidence="1">
        <text>ATP + protein L-histidine = ADP + protein N-phospho-L-histidine.</text>
        <dbReference type="EC" id="2.7.13.3"/>
    </reaction>
</comment>
<dbReference type="InterPro" id="IPR036097">
    <property type="entry name" value="HisK_dim/P_sf"/>
</dbReference>
<dbReference type="InterPro" id="IPR004358">
    <property type="entry name" value="Sig_transdc_His_kin-like_C"/>
</dbReference>
<proteinExistence type="predicted"/>
<dbReference type="AlphaFoldDB" id="A0A839GPM3"/>
<evidence type="ECO:0000313" key="8">
    <source>
        <dbReference type="Proteomes" id="UP000563094"/>
    </source>
</evidence>
<dbReference type="CDD" id="cd00082">
    <property type="entry name" value="HisKA"/>
    <property type="match status" value="1"/>
</dbReference>
<keyword evidence="5 7" id="KW-0418">Kinase</keyword>
<dbReference type="EMBL" id="JACJIQ010000015">
    <property type="protein sequence ID" value="MBA9078739.1"/>
    <property type="molecule type" value="Genomic_DNA"/>
</dbReference>
<dbReference type="InterPro" id="IPR003594">
    <property type="entry name" value="HATPase_dom"/>
</dbReference>
<evidence type="ECO:0000256" key="4">
    <source>
        <dbReference type="ARBA" id="ARBA00022679"/>
    </source>
</evidence>
<feature type="domain" description="Histidine kinase" evidence="6">
    <location>
        <begin position="153"/>
        <end position="372"/>
    </location>
</feature>
<evidence type="ECO:0000313" key="7">
    <source>
        <dbReference type="EMBL" id="MBA9078739.1"/>
    </source>
</evidence>
<dbReference type="InterPro" id="IPR013655">
    <property type="entry name" value="PAS_fold_3"/>
</dbReference>
<dbReference type="InterPro" id="IPR036890">
    <property type="entry name" value="HATPase_C_sf"/>
</dbReference>
<dbReference type="FunFam" id="3.30.565.10:FF:000006">
    <property type="entry name" value="Sensor histidine kinase WalK"/>
    <property type="match status" value="1"/>
</dbReference>
<dbReference type="Pfam" id="PF08447">
    <property type="entry name" value="PAS_3"/>
    <property type="match status" value="1"/>
</dbReference>
<dbReference type="Gene3D" id="1.10.287.130">
    <property type="match status" value="1"/>
</dbReference>
<dbReference type="SUPFAM" id="SSF47384">
    <property type="entry name" value="Homodimeric domain of signal transducing histidine kinase"/>
    <property type="match status" value="1"/>
</dbReference>
<dbReference type="SMART" id="SM00387">
    <property type="entry name" value="HATPase_c"/>
    <property type="match status" value="1"/>
</dbReference>
<dbReference type="Gene3D" id="3.30.565.10">
    <property type="entry name" value="Histidine kinase-like ATPase, C-terminal domain"/>
    <property type="match status" value="1"/>
</dbReference>
<evidence type="ECO:0000256" key="5">
    <source>
        <dbReference type="ARBA" id="ARBA00022777"/>
    </source>
</evidence>
<dbReference type="Proteomes" id="UP000563094">
    <property type="component" value="Unassembled WGS sequence"/>
</dbReference>
<dbReference type="SUPFAM" id="SSF55785">
    <property type="entry name" value="PYP-like sensor domain (PAS domain)"/>
    <property type="match status" value="1"/>
</dbReference>
<keyword evidence="3" id="KW-0597">Phosphoprotein</keyword>
<dbReference type="GO" id="GO:0000155">
    <property type="term" value="F:phosphorelay sensor kinase activity"/>
    <property type="evidence" value="ECO:0007669"/>
    <property type="project" value="InterPro"/>
</dbReference>
<accession>A0A839GPM3</accession>
<gene>
    <name evidence="7" type="ORF">FHS90_003469</name>
</gene>
<dbReference type="InterPro" id="IPR003661">
    <property type="entry name" value="HisK_dim/P_dom"/>
</dbReference>
<dbReference type="PROSITE" id="PS50109">
    <property type="entry name" value="HIS_KIN"/>
    <property type="match status" value="1"/>
</dbReference>
<evidence type="ECO:0000256" key="2">
    <source>
        <dbReference type="ARBA" id="ARBA00012438"/>
    </source>
</evidence>
<dbReference type="SUPFAM" id="SSF55874">
    <property type="entry name" value="ATPase domain of HSP90 chaperone/DNA topoisomerase II/histidine kinase"/>
    <property type="match status" value="1"/>
</dbReference>
<protein>
    <recommendedName>
        <fullName evidence="2">histidine kinase</fullName>
        <ecNumber evidence="2">2.7.13.3</ecNumber>
    </recommendedName>
</protein>
<comment type="caution">
    <text evidence="7">The sequence shown here is derived from an EMBL/GenBank/DDBJ whole genome shotgun (WGS) entry which is preliminary data.</text>
</comment>
<dbReference type="PANTHER" id="PTHR43547">
    <property type="entry name" value="TWO-COMPONENT HISTIDINE KINASE"/>
    <property type="match status" value="1"/>
</dbReference>
<organism evidence="7 8">
    <name type="scientific">Rufibacter quisquiliarum</name>
    <dbReference type="NCBI Taxonomy" id="1549639"/>
    <lineage>
        <taxon>Bacteria</taxon>
        <taxon>Pseudomonadati</taxon>
        <taxon>Bacteroidota</taxon>
        <taxon>Cytophagia</taxon>
        <taxon>Cytophagales</taxon>
        <taxon>Hymenobacteraceae</taxon>
        <taxon>Rufibacter</taxon>
    </lineage>
</organism>
<dbReference type="InterPro" id="IPR005467">
    <property type="entry name" value="His_kinase_dom"/>
</dbReference>
<dbReference type="CDD" id="cd00130">
    <property type="entry name" value="PAS"/>
    <property type="match status" value="1"/>
</dbReference>
<sequence length="372" mass="42307">MFNIGDYLTPMSLEPYPSDFYQQLLEKTGQAFFAYSVSQESFIYQSPSFIETYQGANVLVNPQGLLSLVHPEDQEYVRQSLRLLLDKGRVHQLELRVQLPEQEEQWVCLQLSLLARAEGDKVIIGRAEDITAVREYNDHLKKFSNKKDTILNILSHDLSGPLGIIHSLAQMLEQTFPPEGKAQALEIIRLIEQNSRKGAALIREFMSQEFLESEKTELITRRVNLVEKLKEAIEEYGGEKGTFLSKKVSFVSSKDEIFAMVDDLKFLQVLTNLLSNAIKFTPEGGTITVFLEDEETTVLVKVEDTGVGIPQKYHSTLFEKFTDARRPGLLGEESIGLGMSICKTLVEWHRGTIWFDSKEGKGTTFYIRIPKE</sequence>
<dbReference type="InterPro" id="IPR000014">
    <property type="entry name" value="PAS"/>
</dbReference>
<keyword evidence="4 7" id="KW-0808">Transferase</keyword>
<dbReference type="RefSeq" id="WP_182513863.1">
    <property type="nucleotide sequence ID" value="NZ_JACJIQ010000015.1"/>
</dbReference>
<dbReference type="InterPro" id="IPR035965">
    <property type="entry name" value="PAS-like_dom_sf"/>
</dbReference>
<reference evidence="7 8" key="1">
    <citation type="submission" date="2020-08" db="EMBL/GenBank/DDBJ databases">
        <title>Genomic Encyclopedia of Type Strains, Phase IV (KMG-IV): sequencing the most valuable type-strain genomes for metagenomic binning, comparative biology and taxonomic classification.</title>
        <authorList>
            <person name="Goeker M."/>
        </authorList>
    </citation>
    <scope>NUCLEOTIDE SEQUENCE [LARGE SCALE GENOMIC DNA]</scope>
    <source>
        <strain evidence="7 8">DSM 29854</strain>
    </source>
</reference>
<dbReference type="PRINTS" id="PR00344">
    <property type="entry name" value="BCTRLSENSOR"/>
</dbReference>
<evidence type="ECO:0000259" key="6">
    <source>
        <dbReference type="PROSITE" id="PS50109"/>
    </source>
</evidence>
<dbReference type="PANTHER" id="PTHR43547:SF2">
    <property type="entry name" value="HYBRID SIGNAL TRANSDUCTION HISTIDINE KINASE C"/>
    <property type="match status" value="1"/>
</dbReference>
<keyword evidence="8" id="KW-1185">Reference proteome</keyword>
<dbReference type="Gene3D" id="3.30.450.20">
    <property type="entry name" value="PAS domain"/>
    <property type="match status" value="1"/>
</dbReference>
<evidence type="ECO:0000256" key="3">
    <source>
        <dbReference type="ARBA" id="ARBA00022553"/>
    </source>
</evidence>
<evidence type="ECO:0000256" key="1">
    <source>
        <dbReference type="ARBA" id="ARBA00000085"/>
    </source>
</evidence>